<reference evidence="1" key="1">
    <citation type="submission" date="2014-09" db="EMBL/GenBank/DDBJ databases">
        <authorList>
            <person name="Magalhaes I.L.F."/>
            <person name="Oliveira U."/>
            <person name="Santos F.R."/>
            <person name="Vidigal T.H.D.A."/>
            <person name="Brescovit A.D."/>
            <person name="Santos A.J."/>
        </authorList>
    </citation>
    <scope>NUCLEOTIDE SEQUENCE</scope>
    <source>
        <tissue evidence="1">Shoot tissue taken approximately 20 cm above the soil surface</tissue>
    </source>
</reference>
<reference evidence="1" key="2">
    <citation type="journal article" date="2015" name="Data Brief">
        <title>Shoot transcriptome of the giant reed, Arundo donax.</title>
        <authorList>
            <person name="Barrero R.A."/>
            <person name="Guerrero F.D."/>
            <person name="Moolhuijzen P."/>
            <person name="Goolsby J.A."/>
            <person name="Tidwell J."/>
            <person name="Bellgard S.E."/>
            <person name="Bellgard M.I."/>
        </authorList>
    </citation>
    <scope>NUCLEOTIDE SEQUENCE</scope>
    <source>
        <tissue evidence="1">Shoot tissue taken approximately 20 cm above the soil surface</tissue>
    </source>
</reference>
<organism evidence="1">
    <name type="scientific">Arundo donax</name>
    <name type="common">Giant reed</name>
    <name type="synonym">Donax arundinaceus</name>
    <dbReference type="NCBI Taxonomy" id="35708"/>
    <lineage>
        <taxon>Eukaryota</taxon>
        <taxon>Viridiplantae</taxon>
        <taxon>Streptophyta</taxon>
        <taxon>Embryophyta</taxon>
        <taxon>Tracheophyta</taxon>
        <taxon>Spermatophyta</taxon>
        <taxon>Magnoliopsida</taxon>
        <taxon>Liliopsida</taxon>
        <taxon>Poales</taxon>
        <taxon>Poaceae</taxon>
        <taxon>PACMAD clade</taxon>
        <taxon>Arundinoideae</taxon>
        <taxon>Arundineae</taxon>
        <taxon>Arundo</taxon>
    </lineage>
</organism>
<sequence>MPRRRAPSAEKEVALHAVLWSLCGGLVPGG</sequence>
<proteinExistence type="predicted"/>
<name>A0A0A9GMS3_ARUDO</name>
<evidence type="ECO:0000313" key="1">
    <source>
        <dbReference type="EMBL" id="JAE21968.1"/>
    </source>
</evidence>
<protein>
    <submittedName>
        <fullName evidence="1">Uncharacterized protein</fullName>
    </submittedName>
</protein>
<dbReference type="EMBL" id="GBRH01175928">
    <property type="protein sequence ID" value="JAE21968.1"/>
    <property type="molecule type" value="Transcribed_RNA"/>
</dbReference>
<dbReference type="AlphaFoldDB" id="A0A0A9GMS3"/>
<accession>A0A0A9GMS3</accession>